<gene>
    <name evidence="1" type="ORF">H4075_19860</name>
</gene>
<dbReference type="EMBL" id="CP060007">
    <property type="protein sequence ID" value="QNA44293.1"/>
    <property type="molecule type" value="Genomic_DNA"/>
</dbReference>
<name>A0A7G5XFP0_9BACT</name>
<proteinExistence type="predicted"/>
<protein>
    <recommendedName>
        <fullName evidence="3">HTH HARE-type domain-containing protein</fullName>
    </recommendedName>
</protein>
<dbReference type="RefSeq" id="WP_182802555.1">
    <property type="nucleotide sequence ID" value="NZ_CP060007.1"/>
</dbReference>
<evidence type="ECO:0008006" key="3">
    <source>
        <dbReference type="Google" id="ProtNLM"/>
    </source>
</evidence>
<evidence type="ECO:0000313" key="1">
    <source>
        <dbReference type="EMBL" id="QNA44293.1"/>
    </source>
</evidence>
<dbReference type="AlphaFoldDB" id="A0A7G5XFP0"/>
<dbReference type="KEGG" id="lacs:H4075_19860"/>
<dbReference type="Proteomes" id="UP000515344">
    <property type="component" value="Chromosome"/>
</dbReference>
<keyword evidence="2" id="KW-1185">Reference proteome</keyword>
<evidence type="ECO:0000313" key="2">
    <source>
        <dbReference type="Proteomes" id="UP000515344"/>
    </source>
</evidence>
<accession>A0A7G5XFP0</accession>
<sequence length="78" mass="9293">MSQLLLHEAIAVVLLATKNRSATIEEIANEINRRELYRRKDNTDLPSYQVMQRTKLSNGRYQHLFEWIEPNIVRLRNL</sequence>
<reference evidence="2" key="1">
    <citation type="submission" date="2020-08" db="EMBL/GenBank/DDBJ databases">
        <title>Lacibacter sp. S13-6-6 genome sequencing.</title>
        <authorList>
            <person name="Jin L."/>
        </authorList>
    </citation>
    <scope>NUCLEOTIDE SEQUENCE [LARGE SCALE GENOMIC DNA]</scope>
    <source>
        <strain evidence="2">S13-6-6</strain>
    </source>
</reference>
<organism evidence="1 2">
    <name type="scientific">Lacibacter sediminis</name>
    <dbReference type="NCBI Taxonomy" id="2760713"/>
    <lineage>
        <taxon>Bacteria</taxon>
        <taxon>Pseudomonadati</taxon>
        <taxon>Bacteroidota</taxon>
        <taxon>Chitinophagia</taxon>
        <taxon>Chitinophagales</taxon>
        <taxon>Chitinophagaceae</taxon>
        <taxon>Lacibacter</taxon>
    </lineage>
</organism>